<dbReference type="PANTHER" id="PTHR35400:SF3">
    <property type="entry name" value="SLL1072 PROTEIN"/>
    <property type="match status" value="1"/>
</dbReference>
<feature type="region of interest" description="Disordered" evidence="1">
    <location>
        <begin position="1"/>
        <end position="23"/>
    </location>
</feature>
<dbReference type="InterPro" id="IPR011335">
    <property type="entry name" value="Restrct_endonuc-II-like"/>
</dbReference>
<proteinExistence type="predicted"/>
<evidence type="ECO:0000313" key="4">
    <source>
        <dbReference type="Proteomes" id="UP000250462"/>
    </source>
</evidence>
<dbReference type="InterPro" id="IPR012296">
    <property type="entry name" value="Nuclease_put_TT1808"/>
</dbReference>
<dbReference type="EMBL" id="QMIG01000007">
    <property type="protein sequence ID" value="RAW14793.1"/>
    <property type="molecule type" value="Genomic_DNA"/>
</dbReference>
<dbReference type="Gene3D" id="3.90.1570.10">
    <property type="entry name" value="tt1808, chain A"/>
    <property type="match status" value="1"/>
</dbReference>
<dbReference type="PANTHER" id="PTHR35400">
    <property type="entry name" value="SLR1083 PROTEIN"/>
    <property type="match status" value="1"/>
</dbReference>
<gene>
    <name evidence="3" type="ORF">DPM12_09875</name>
</gene>
<dbReference type="CDD" id="cd06260">
    <property type="entry name" value="DUF820-like"/>
    <property type="match status" value="1"/>
</dbReference>
<reference evidence="3 4" key="1">
    <citation type="submission" date="2018-06" db="EMBL/GenBank/DDBJ databases">
        <title>Phytoactinopolyspora halophila sp. nov., a novel halophilic actinomycete isolated from a saline soil in China.</title>
        <authorList>
            <person name="Tang S.-K."/>
        </authorList>
    </citation>
    <scope>NUCLEOTIDE SEQUENCE [LARGE SCALE GENOMIC DNA]</scope>
    <source>
        <strain evidence="3 4">YIM 96934</strain>
    </source>
</reference>
<comment type="caution">
    <text evidence="3">The sequence shown here is derived from an EMBL/GenBank/DDBJ whole genome shotgun (WGS) entry which is preliminary data.</text>
</comment>
<organism evidence="3 4">
    <name type="scientific">Phytoactinopolyspora halophila</name>
    <dbReference type="NCBI Taxonomy" id="1981511"/>
    <lineage>
        <taxon>Bacteria</taxon>
        <taxon>Bacillati</taxon>
        <taxon>Actinomycetota</taxon>
        <taxon>Actinomycetes</taxon>
        <taxon>Jiangellales</taxon>
        <taxon>Jiangellaceae</taxon>
        <taxon>Phytoactinopolyspora</taxon>
    </lineage>
</organism>
<dbReference type="InterPro" id="IPR008538">
    <property type="entry name" value="Uma2"/>
</dbReference>
<protein>
    <recommendedName>
        <fullName evidence="2">Putative restriction endonuclease domain-containing protein</fullName>
    </recommendedName>
</protein>
<evidence type="ECO:0000259" key="2">
    <source>
        <dbReference type="Pfam" id="PF05685"/>
    </source>
</evidence>
<dbReference type="SUPFAM" id="SSF52980">
    <property type="entry name" value="Restriction endonuclease-like"/>
    <property type="match status" value="1"/>
</dbReference>
<accession>A0A329QRG3</accession>
<evidence type="ECO:0000313" key="3">
    <source>
        <dbReference type="EMBL" id="RAW14793.1"/>
    </source>
</evidence>
<feature type="compositionally biased region" description="Low complexity" evidence="1">
    <location>
        <begin position="1"/>
        <end position="16"/>
    </location>
</feature>
<feature type="domain" description="Putative restriction endonuclease" evidence="2">
    <location>
        <begin position="87"/>
        <end position="246"/>
    </location>
</feature>
<evidence type="ECO:0000256" key="1">
    <source>
        <dbReference type="SAM" id="MobiDB-lite"/>
    </source>
</evidence>
<dbReference type="Pfam" id="PF05685">
    <property type="entry name" value="Uma2"/>
    <property type="match status" value="1"/>
</dbReference>
<sequence length="256" mass="28075">MSSGTETTATARTPAAQNDRPAPTRCTREVCRCRARLSVRGCTVKVSASKEAMCETGSSTRRCAAMVAEAIDPMDSIFAHEGPWTEDEYLALPAPTGQRTELIDGELVMSPVGDASHQNLGQRLWRELDRELPDEYVPFHEANVRLSSGRIVIPDVVVTTDQSDWLVVDAAEVVMVSEVVSPSSLSIDRILKPTLFAEAGIPWYLRIEREAELMLILQRRKGGGYVEHASVAAGQRLDLPDLGCSIDVDALLRRRG</sequence>
<name>A0A329QRG3_9ACTN</name>
<dbReference type="Proteomes" id="UP000250462">
    <property type="component" value="Unassembled WGS sequence"/>
</dbReference>
<dbReference type="AlphaFoldDB" id="A0A329QRG3"/>
<keyword evidence="4" id="KW-1185">Reference proteome</keyword>